<proteinExistence type="predicted"/>
<reference evidence="1 2" key="1">
    <citation type="submission" date="2019-05" db="EMBL/GenBank/DDBJ databases">
        <title>Another draft genome of Portunus trituberculatus and its Hox gene families provides insights of decapod evolution.</title>
        <authorList>
            <person name="Jeong J.-H."/>
            <person name="Song I."/>
            <person name="Kim S."/>
            <person name="Choi T."/>
            <person name="Kim D."/>
            <person name="Ryu S."/>
            <person name="Kim W."/>
        </authorList>
    </citation>
    <scope>NUCLEOTIDE SEQUENCE [LARGE SCALE GENOMIC DNA]</scope>
    <source>
        <tissue evidence="1">Muscle</tissue>
    </source>
</reference>
<organism evidence="1 2">
    <name type="scientific">Portunus trituberculatus</name>
    <name type="common">Swimming crab</name>
    <name type="synonym">Neptunus trituberculatus</name>
    <dbReference type="NCBI Taxonomy" id="210409"/>
    <lineage>
        <taxon>Eukaryota</taxon>
        <taxon>Metazoa</taxon>
        <taxon>Ecdysozoa</taxon>
        <taxon>Arthropoda</taxon>
        <taxon>Crustacea</taxon>
        <taxon>Multicrustacea</taxon>
        <taxon>Malacostraca</taxon>
        <taxon>Eumalacostraca</taxon>
        <taxon>Eucarida</taxon>
        <taxon>Decapoda</taxon>
        <taxon>Pleocyemata</taxon>
        <taxon>Brachyura</taxon>
        <taxon>Eubrachyura</taxon>
        <taxon>Portunoidea</taxon>
        <taxon>Portunidae</taxon>
        <taxon>Portuninae</taxon>
        <taxon>Portunus</taxon>
    </lineage>
</organism>
<dbReference type="EMBL" id="VSRR010000056">
    <property type="protein sequence ID" value="MPC09115.1"/>
    <property type="molecule type" value="Genomic_DNA"/>
</dbReference>
<dbReference type="Proteomes" id="UP000324222">
    <property type="component" value="Unassembled WGS sequence"/>
</dbReference>
<evidence type="ECO:0000313" key="2">
    <source>
        <dbReference type="Proteomes" id="UP000324222"/>
    </source>
</evidence>
<sequence length="48" mass="5542">MNMETIHSTQGVKVNCLGVGEKRYIFHHLKSGWLVFYCLTSLILDKMV</sequence>
<name>A0A5B7CIM9_PORTR</name>
<evidence type="ECO:0000313" key="1">
    <source>
        <dbReference type="EMBL" id="MPC09115.1"/>
    </source>
</evidence>
<dbReference type="AlphaFoldDB" id="A0A5B7CIM9"/>
<gene>
    <name evidence="1" type="ORF">E2C01_001718</name>
</gene>
<comment type="caution">
    <text evidence="1">The sequence shown here is derived from an EMBL/GenBank/DDBJ whole genome shotgun (WGS) entry which is preliminary data.</text>
</comment>
<keyword evidence="2" id="KW-1185">Reference proteome</keyword>
<protein>
    <submittedName>
        <fullName evidence="1">Uncharacterized protein</fullName>
    </submittedName>
</protein>
<accession>A0A5B7CIM9</accession>